<dbReference type="InterPro" id="IPR006767">
    <property type="entry name" value="Cwf19-like_C_dom-2"/>
</dbReference>
<dbReference type="InterPro" id="IPR040194">
    <property type="entry name" value="Cwf19-like"/>
</dbReference>
<feature type="compositionally biased region" description="Basic and acidic residues" evidence="2">
    <location>
        <begin position="15"/>
        <end position="26"/>
    </location>
</feature>
<dbReference type="Proteomes" id="UP001177023">
    <property type="component" value="Unassembled WGS sequence"/>
</dbReference>
<dbReference type="GO" id="GO:0071014">
    <property type="term" value="C:post-mRNA release spliceosomal complex"/>
    <property type="evidence" value="ECO:0007669"/>
    <property type="project" value="TreeGrafter"/>
</dbReference>
<feature type="region of interest" description="Disordered" evidence="2">
    <location>
        <begin position="44"/>
        <end position="69"/>
    </location>
</feature>
<dbReference type="AlphaFoldDB" id="A0AA36DFX8"/>
<feature type="region of interest" description="Disordered" evidence="2">
    <location>
        <begin position="1"/>
        <end position="29"/>
    </location>
</feature>
<dbReference type="Pfam" id="PF04676">
    <property type="entry name" value="CwfJ_C_2"/>
    <property type="match status" value="1"/>
</dbReference>
<evidence type="ECO:0000259" key="3">
    <source>
        <dbReference type="Pfam" id="PF04676"/>
    </source>
</evidence>
<comment type="similarity">
    <text evidence="1">Belongs to the CWF19 family.</text>
</comment>
<dbReference type="GO" id="GO:0000398">
    <property type="term" value="P:mRNA splicing, via spliceosome"/>
    <property type="evidence" value="ECO:0007669"/>
    <property type="project" value="TreeGrafter"/>
</dbReference>
<proteinExistence type="inferred from homology"/>
<gene>
    <name evidence="5" type="ORF">MSPICULIGERA_LOCUS23802</name>
</gene>
<dbReference type="PANTHER" id="PTHR12072:SF5">
    <property type="entry name" value="CWF19-LIKE PROTEIN 2"/>
    <property type="match status" value="1"/>
</dbReference>
<evidence type="ECO:0000313" key="6">
    <source>
        <dbReference type="Proteomes" id="UP001177023"/>
    </source>
</evidence>
<keyword evidence="6" id="KW-1185">Reference proteome</keyword>
<comment type="caution">
    <text evidence="5">The sequence shown here is derived from an EMBL/GenBank/DDBJ whole genome shotgun (WGS) entry which is preliminary data.</text>
</comment>
<evidence type="ECO:0000256" key="2">
    <source>
        <dbReference type="SAM" id="MobiDB-lite"/>
    </source>
</evidence>
<sequence length="446" mass="51358">MFRRPNEDSDDDEPEIVRAKPMDPKYSKKLGITGKDFVKASDRSQQDFYGKQDVNQGGGAPKPLDTDERNRINAKIMKAEMKGDTELVKRLKRKLESGYEDDEPSSSHKVKVLMKQDKSGNLIPVASRQEHGTSSKSSSGIRKELEKDQSLDDMIREEKAGTSEDQLRLFERSLISSAKIRRGDDESVDDIAEMQKGRRKHEEKDARKKRQKEVKEHKRLEGAFDACTRCFEGKRLAKHCVIAVGINTYLAVAEWEGMGDEHLLIIPMPHTASTIQLDENVWDEMRIWRKGLVAMWKKEDMDCVFLEMAYDVKGNQHCVVEAIPVPFEAGDSMPIYFHKAIEECESEWSDNKKLIKTQDLRKQIPRGFDYFAVDFGLQNGYAHVIEDREAFPKNFAHEILGGILELPPSSWRNTAPLSFDKQKARADKMKEQWDEFDWTKRIDREA</sequence>
<dbReference type="InterPro" id="IPR006768">
    <property type="entry name" value="Cwf19-like_C_dom-1"/>
</dbReference>
<evidence type="ECO:0000256" key="1">
    <source>
        <dbReference type="ARBA" id="ARBA00006795"/>
    </source>
</evidence>
<accession>A0AA36DFX8</accession>
<evidence type="ECO:0000259" key="4">
    <source>
        <dbReference type="Pfam" id="PF04677"/>
    </source>
</evidence>
<reference evidence="5" key="1">
    <citation type="submission" date="2023-06" db="EMBL/GenBank/DDBJ databases">
        <authorList>
            <person name="Delattre M."/>
        </authorList>
    </citation>
    <scope>NUCLEOTIDE SEQUENCE</scope>
    <source>
        <strain evidence="5">AF72</strain>
    </source>
</reference>
<feature type="region of interest" description="Disordered" evidence="2">
    <location>
        <begin position="95"/>
        <end position="152"/>
    </location>
</feature>
<feature type="compositionally biased region" description="Basic and acidic residues" evidence="2">
    <location>
        <begin position="141"/>
        <end position="152"/>
    </location>
</feature>
<dbReference type="EMBL" id="CATQJA010002706">
    <property type="protein sequence ID" value="CAJ0585791.1"/>
    <property type="molecule type" value="Genomic_DNA"/>
</dbReference>
<dbReference type="Pfam" id="PF04677">
    <property type="entry name" value="CwfJ_C_1"/>
    <property type="match status" value="1"/>
</dbReference>
<feature type="domain" description="Cwf19-like protein C-terminal" evidence="3">
    <location>
        <begin position="347"/>
        <end position="439"/>
    </location>
</feature>
<feature type="compositionally biased region" description="Basic and acidic residues" evidence="2">
    <location>
        <begin position="193"/>
        <end position="206"/>
    </location>
</feature>
<feature type="domain" description="Cwf19-like C-terminal" evidence="4">
    <location>
        <begin position="215"/>
        <end position="337"/>
    </location>
</feature>
<feature type="region of interest" description="Disordered" evidence="2">
    <location>
        <begin position="185"/>
        <end position="214"/>
    </location>
</feature>
<evidence type="ECO:0000313" key="5">
    <source>
        <dbReference type="EMBL" id="CAJ0585791.1"/>
    </source>
</evidence>
<organism evidence="5 6">
    <name type="scientific">Mesorhabditis spiculigera</name>
    <dbReference type="NCBI Taxonomy" id="96644"/>
    <lineage>
        <taxon>Eukaryota</taxon>
        <taxon>Metazoa</taxon>
        <taxon>Ecdysozoa</taxon>
        <taxon>Nematoda</taxon>
        <taxon>Chromadorea</taxon>
        <taxon>Rhabditida</taxon>
        <taxon>Rhabditina</taxon>
        <taxon>Rhabditomorpha</taxon>
        <taxon>Rhabditoidea</taxon>
        <taxon>Rhabditidae</taxon>
        <taxon>Mesorhabditinae</taxon>
        <taxon>Mesorhabditis</taxon>
    </lineage>
</organism>
<protein>
    <recommendedName>
        <fullName evidence="7">CWF19-like protein 2</fullName>
    </recommendedName>
</protein>
<feature type="non-terminal residue" evidence="5">
    <location>
        <position position="1"/>
    </location>
</feature>
<name>A0AA36DFX8_9BILA</name>
<dbReference type="PANTHER" id="PTHR12072">
    <property type="entry name" value="CWF19, CELL CYCLE CONTROL PROTEIN"/>
    <property type="match status" value="1"/>
</dbReference>
<evidence type="ECO:0008006" key="7">
    <source>
        <dbReference type="Google" id="ProtNLM"/>
    </source>
</evidence>